<evidence type="ECO:0000256" key="1">
    <source>
        <dbReference type="SAM" id="Phobius"/>
    </source>
</evidence>
<reference evidence="2" key="1">
    <citation type="journal article" date="2020" name="Nature">
        <title>Giant virus diversity and host interactions through global metagenomics.</title>
        <authorList>
            <person name="Schulz F."/>
            <person name="Roux S."/>
            <person name="Paez-Espino D."/>
            <person name="Jungbluth S."/>
            <person name="Walsh D.A."/>
            <person name="Denef V.J."/>
            <person name="McMahon K.D."/>
            <person name="Konstantinidis K.T."/>
            <person name="Eloe-Fadrosh E.A."/>
            <person name="Kyrpides N.C."/>
            <person name="Woyke T."/>
        </authorList>
    </citation>
    <scope>NUCLEOTIDE SEQUENCE</scope>
    <source>
        <strain evidence="2">GVMAG-M-3300009068-25</strain>
    </source>
</reference>
<organism evidence="2">
    <name type="scientific">viral metagenome</name>
    <dbReference type="NCBI Taxonomy" id="1070528"/>
    <lineage>
        <taxon>unclassified sequences</taxon>
        <taxon>metagenomes</taxon>
        <taxon>organismal metagenomes</taxon>
    </lineage>
</organism>
<name>A0A6C0ENG4_9ZZZZ</name>
<protein>
    <submittedName>
        <fullName evidence="2">Uncharacterized protein</fullName>
    </submittedName>
</protein>
<proteinExistence type="predicted"/>
<dbReference type="AlphaFoldDB" id="A0A6C0ENG4"/>
<evidence type="ECO:0000313" key="2">
    <source>
        <dbReference type="EMBL" id="QHT30023.1"/>
    </source>
</evidence>
<accession>A0A6C0ENG4</accession>
<dbReference type="EMBL" id="MN738889">
    <property type="protein sequence ID" value="QHT30023.1"/>
    <property type="molecule type" value="Genomic_DNA"/>
</dbReference>
<keyword evidence="1" id="KW-0812">Transmembrane</keyword>
<keyword evidence="1" id="KW-1133">Transmembrane helix</keyword>
<feature type="transmembrane region" description="Helical" evidence="1">
    <location>
        <begin position="6"/>
        <end position="28"/>
    </location>
</feature>
<keyword evidence="1" id="KW-0472">Membrane</keyword>
<sequence>MEAYDIIAIAMSSLLMLIVIHLSVFGVIRWMYPLPPQPQPQVRFVEPSFTQPVEPKQVINVPTYEKPVPVEAPREEGLPDYTAKASSTAAERPSWLVAVDPKTLDK</sequence>